<evidence type="ECO:0000256" key="1">
    <source>
        <dbReference type="SAM" id="MobiDB-lite"/>
    </source>
</evidence>
<organism evidence="2 3">
    <name type="scientific">Pseudo-nitzschia multistriata</name>
    <dbReference type="NCBI Taxonomy" id="183589"/>
    <lineage>
        <taxon>Eukaryota</taxon>
        <taxon>Sar</taxon>
        <taxon>Stramenopiles</taxon>
        <taxon>Ochrophyta</taxon>
        <taxon>Bacillariophyta</taxon>
        <taxon>Bacillariophyceae</taxon>
        <taxon>Bacillariophycidae</taxon>
        <taxon>Bacillariales</taxon>
        <taxon>Bacillariaceae</taxon>
        <taxon>Pseudo-nitzschia</taxon>
    </lineage>
</organism>
<evidence type="ECO:0000313" key="2">
    <source>
        <dbReference type="EMBL" id="VEU38601.1"/>
    </source>
</evidence>
<proteinExistence type="predicted"/>
<protein>
    <submittedName>
        <fullName evidence="2">Uncharacterized protein</fullName>
    </submittedName>
</protein>
<reference evidence="2 3" key="1">
    <citation type="submission" date="2019-01" db="EMBL/GenBank/DDBJ databases">
        <authorList>
            <person name="Ferrante I. M."/>
        </authorList>
    </citation>
    <scope>NUCLEOTIDE SEQUENCE [LARGE SCALE GENOMIC DNA]</scope>
    <source>
        <strain evidence="2 3">B856</strain>
    </source>
</reference>
<gene>
    <name evidence="2" type="ORF">PSNMU_V1.4_AUG-EV-PASAV3_0054230</name>
</gene>
<accession>A0A448Z995</accession>
<dbReference type="EMBL" id="CAACVS010000176">
    <property type="protein sequence ID" value="VEU38601.1"/>
    <property type="molecule type" value="Genomic_DNA"/>
</dbReference>
<evidence type="ECO:0000313" key="3">
    <source>
        <dbReference type="Proteomes" id="UP000291116"/>
    </source>
</evidence>
<keyword evidence="3" id="KW-1185">Reference proteome</keyword>
<dbReference type="Proteomes" id="UP000291116">
    <property type="component" value="Unassembled WGS sequence"/>
</dbReference>
<feature type="region of interest" description="Disordered" evidence="1">
    <location>
        <begin position="1"/>
        <end position="25"/>
    </location>
</feature>
<name>A0A448Z995_9STRA</name>
<dbReference type="AlphaFoldDB" id="A0A448Z995"/>
<sequence length="130" mass="13876">MAVVKGSALHKAFGPAGERDEEREPLPCQKYLAPLARRNKKKAVDLEAIGSRANNQLLDLLRCRNRFHARSKSSGQGSCRAAESAYDACHSSVMGTGSFRGRRHCGRELGDYLECVAAAAAASAATEPSG</sequence>